<dbReference type="InterPro" id="IPR010473">
    <property type="entry name" value="GTPase-bd"/>
</dbReference>
<accession>A0A6I9Q527</accession>
<organism evidence="2 3">
    <name type="scientific">Notothenia coriiceps</name>
    <name type="common">black rockcod</name>
    <dbReference type="NCBI Taxonomy" id="8208"/>
    <lineage>
        <taxon>Eukaryota</taxon>
        <taxon>Metazoa</taxon>
        <taxon>Chordata</taxon>
        <taxon>Craniata</taxon>
        <taxon>Vertebrata</taxon>
        <taxon>Euteleostomi</taxon>
        <taxon>Actinopterygii</taxon>
        <taxon>Neopterygii</taxon>
        <taxon>Teleostei</taxon>
        <taxon>Neoteleostei</taxon>
        <taxon>Acanthomorphata</taxon>
        <taxon>Eupercaria</taxon>
        <taxon>Perciformes</taxon>
        <taxon>Notothenioidei</taxon>
        <taxon>Nototheniidae</taxon>
        <taxon>Notothenia</taxon>
    </lineage>
</organism>
<keyword evidence="2" id="KW-1185">Reference proteome</keyword>
<sequence length="126" mass="14158">MASRMKQPQGRGISSIFSCCFKGSEQPEITYCHDNPNNATVLEPTLPMPPLPELDSLFTELVDELDLTAENRAAMFSLPAEKKWQIYCGKKLRLKRDRGDPSEEPLRGYGGSKDIITVLLGERRES</sequence>
<dbReference type="KEGG" id="ncc:104967259"/>
<dbReference type="PANTHER" id="PTHR45725:SF16">
    <property type="entry name" value="DISHEVELED-ASSOCIATED ACTIVATOR OF MORPHOGENESIS 1"/>
    <property type="match status" value="1"/>
</dbReference>
<dbReference type="SUPFAM" id="SSF48371">
    <property type="entry name" value="ARM repeat"/>
    <property type="match status" value="1"/>
</dbReference>
<dbReference type="RefSeq" id="XP_010794976.1">
    <property type="nucleotide sequence ID" value="XM_010796674.1"/>
</dbReference>
<name>A0A6I9Q527_9TELE</name>
<protein>
    <submittedName>
        <fullName evidence="3">Disheveled-associated activator of morphogenesis 1-like</fullName>
    </submittedName>
</protein>
<dbReference type="GO" id="GO:0003779">
    <property type="term" value="F:actin binding"/>
    <property type="evidence" value="ECO:0007669"/>
    <property type="project" value="InterPro"/>
</dbReference>
<feature type="domain" description="Formin GTPase-binding" evidence="1">
    <location>
        <begin position="51"/>
        <end position="97"/>
    </location>
</feature>
<dbReference type="InterPro" id="IPR016024">
    <property type="entry name" value="ARM-type_fold"/>
</dbReference>
<dbReference type="GO" id="GO:0001725">
    <property type="term" value="C:stress fiber"/>
    <property type="evidence" value="ECO:0007669"/>
    <property type="project" value="TreeGrafter"/>
</dbReference>
<dbReference type="GeneID" id="104967259"/>
<proteinExistence type="predicted"/>
<dbReference type="GO" id="GO:0030036">
    <property type="term" value="P:actin cytoskeleton organization"/>
    <property type="evidence" value="ECO:0007669"/>
    <property type="project" value="InterPro"/>
</dbReference>
<reference evidence="3" key="1">
    <citation type="submission" date="2025-08" db="UniProtKB">
        <authorList>
            <consortium name="RefSeq"/>
        </authorList>
    </citation>
    <scope>IDENTIFICATION</scope>
    <source>
        <tissue evidence="3">Muscle</tissue>
    </source>
</reference>
<dbReference type="Pfam" id="PF06371">
    <property type="entry name" value="Drf_GBD"/>
    <property type="match status" value="1"/>
</dbReference>
<evidence type="ECO:0000313" key="2">
    <source>
        <dbReference type="Proteomes" id="UP000504611"/>
    </source>
</evidence>
<dbReference type="AlphaFoldDB" id="A0A6I9Q527"/>
<evidence type="ECO:0000313" key="3">
    <source>
        <dbReference type="RefSeq" id="XP_010794976.1"/>
    </source>
</evidence>
<dbReference type="OrthoDB" id="1104827at2759"/>
<evidence type="ECO:0000259" key="1">
    <source>
        <dbReference type="Pfam" id="PF06371"/>
    </source>
</evidence>
<gene>
    <name evidence="3" type="primary">LOC104967259</name>
</gene>
<dbReference type="GO" id="GO:0031267">
    <property type="term" value="F:small GTPase binding"/>
    <property type="evidence" value="ECO:0007669"/>
    <property type="project" value="InterPro"/>
</dbReference>
<dbReference type="InterPro" id="IPR051425">
    <property type="entry name" value="Formin_Homology"/>
</dbReference>
<dbReference type="Proteomes" id="UP000504611">
    <property type="component" value="Unplaced"/>
</dbReference>
<dbReference type="PANTHER" id="PTHR45725">
    <property type="entry name" value="FORMIN HOMOLOGY 2 FAMILY MEMBER"/>
    <property type="match status" value="1"/>
</dbReference>